<dbReference type="Gene3D" id="3.20.20.60">
    <property type="entry name" value="Phosphoenolpyruvate-binding domains"/>
    <property type="match status" value="1"/>
</dbReference>
<feature type="region of interest" description="Disordered" evidence="10">
    <location>
        <begin position="522"/>
        <end position="541"/>
    </location>
</feature>
<evidence type="ECO:0000256" key="5">
    <source>
        <dbReference type="ARBA" id="ARBA00023239"/>
    </source>
</evidence>
<dbReference type="SUPFAM" id="SSF51621">
    <property type="entry name" value="Phosphoenolpyruvate/pyruvate domain"/>
    <property type="match status" value="1"/>
</dbReference>
<keyword evidence="4" id="KW-0816">Tricarboxylic acid cycle</keyword>
<dbReference type="GO" id="GO:0046872">
    <property type="term" value="F:metal ion binding"/>
    <property type="evidence" value="ECO:0007669"/>
    <property type="project" value="UniProtKB-KW"/>
</dbReference>
<reference evidence="11" key="1">
    <citation type="submission" date="2014-11" db="EMBL/GenBank/DDBJ databases">
        <authorList>
            <person name="Otto D Thomas"/>
            <person name="Naeem Raeece"/>
        </authorList>
    </citation>
    <scope>NUCLEOTIDE SEQUENCE</scope>
</reference>
<evidence type="ECO:0000256" key="4">
    <source>
        <dbReference type="ARBA" id="ARBA00022532"/>
    </source>
</evidence>
<dbReference type="PANTHER" id="PTHR21631:SF3">
    <property type="entry name" value="BIFUNCTIONAL GLYOXYLATE CYCLE PROTEIN"/>
    <property type="match status" value="1"/>
</dbReference>
<evidence type="ECO:0000256" key="6">
    <source>
        <dbReference type="PIRNR" id="PIRNR001362"/>
    </source>
</evidence>
<evidence type="ECO:0000256" key="10">
    <source>
        <dbReference type="SAM" id="MobiDB-lite"/>
    </source>
</evidence>
<dbReference type="PIRSF" id="PIRSF001362">
    <property type="entry name" value="Isocit_lyase"/>
    <property type="match status" value="1"/>
</dbReference>
<dbReference type="GO" id="GO:0006099">
    <property type="term" value="P:tricarboxylic acid cycle"/>
    <property type="evidence" value="ECO:0007669"/>
    <property type="project" value="UniProtKB-KW"/>
</dbReference>
<keyword evidence="9" id="KW-0460">Magnesium</keyword>
<evidence type="ECO:0000256" key="8">
    <source>
        <dbReference type="PIRSR" id="PIRSR001362-2"/>
    </source>
</evidence>
<dbReference type="CDD" id="cd00377">
    <property type="entry name" value="ICL_PEPM"/>
    <property type="match status" value="1"/>
</dbReference>
<dbReference type="PANTHER" id="PTHR21631">
    <property type="entry name" value="ISOCITRATE LYASE/MALATE SYNTHASE"/>
    <property type="match status" value="1"/>
</dbReference>
<dbReference type="Pfam" id="PF00463">
    <property type="entry name" value="ICL"/>
    <property type="match status" value="1"/>
</dbReference>
<sequence>MDSFEQRLSMDTVSIQQFMNSPRFQFPTRKERTFSAADVARLRGNFFSEVTYKGSVMSKKCWNLFLECQKQKKGSSTFGALDPVQVTQMAPHVSTIYVSGWQSSSTCSTSNEPGPDFADYPYDTVPKKVDQLFRAQVFHDRKQRQERAKMTPEQRAKTPEIDFLRPIIADADTGHGGITATMRLVQLFIEAGAAGVHLEDQRPGAKKCGHMGGKVLVSTQEHIDRLVAARLMADVMGSELIIVARTDAEAANYIDSNIDPRDHFFIIGATAPGTPALQAFLRNRDPNLSVAEATDQWNSKAALMTFPELIAGCLKQRGFTSDRISAWMEESKGLGIADMKKRAVQLMGLGGEQELPYFDWEAPRAREGYYKIQCGDEMCIARAVSFAPFADVCWIETSKPNIKQAAKFAEGIHKVRPGQMLAYNCSPSFNWSKSGMTDKEISTFMEDLGRLGFVWHFITLAGFHCNGHSISQFASDFARRGMLAYVEGIQRQETYTAPEMLTHQKWSGAQLMDDMLMTVTGGQASTSAGQKGSTEVQFSKL</sequence>
<dbReference type="EMBL" id="CDMZ01005151">
    <property type="protein sequence ID" value="CEM52118.1"/>
    <property type="molecule type" value="Genomic_DNA"/>
</dbReference>
<evidence type="ECO:0000313" key="11">
    <source>
        <dbReference type="EMBL" id="CEM52118.1"/>
    </source>
</evidence>
<dbReference type="NCBIfam" id="TIGR01346">
    <property type="entry name" value="isocit_lyase"/>
    <property type="match status" value="1"/>
</dbReference>
<dbReference type="InterPro" id="IPR040442">
    <property type="entry name" value="Pyrv_kinase-like_dom_sf"/>
</dbReference>
<evidence type="ECO:0000256" key="7">
    <source>
        <dbReference type="PIRSR" id="PIRSR001362-1"/>
    </source>
</evidence>
<dbReference type="AlphaFoldDB" id="A0A0G4I588"/>
<dbReference type="InterPro" id="IPR015813">
    <property type="entry name" value="Pyrv/PenolPyrv_kinase-like_dom"/>
</dbReference>
<dbReference type="GO" id="GO:0006097">
    <property type="term" value="P:glyoxylate cycle"/>
    <property type="evidence" value="ECO:0007669"/>
    <property type="project" value="UniProtKB-KW"/>
</dbReference>
<comment type="similarity">
    <text evidence="6">Belongs to the isocitrate lyase/PEP mutase superfamily. Isocitrate lyase family.</text>
</comment>
<evidence type="ECO:0000256" key="9">
    <source>
        <dbReference type="PIRSR" id="PIRSR001362-3"/>
    </source>
</evidence>
<dbReference type="VEuPathDB" id="CryptoDB:Cvel_11082"/>
<keyword evidence="5 6" id="KW-0456">Lyase</keyword>
<evidence type="ECO:0000256" key="2">
    <source>
        <dbReference type="ARBA" id="ARBA00012909"/>
    </source>
</evidence>
<name>A0A0G4I588_9ALVE</name>
<feature type="binding site" evidence="8">
    <location>
        <begin position="424"/>
        <end position="428"/>
    </location>
    <ligand>
        <name>substrate</name>
    </ligand>
</feature>
<accession>A0A0G4I588</accession>
<dbReference type="PROSITE" id="PS00161">
    <property type="entry name" value="ISOCITRATE_LYASE"/>
    <property type="match status" value="1"/>
</dbReference>
<keyword evidence="9" id="KW-0479">Metal-binding</keyword>
<dbReference type="InterPro" id="IPR006254">
    <property type="entry name" value="Isocitrate_lyase"/>
</dbReference>
<comment type="pathway">
    <text evidence="1">Carbohydrate metabolism; glyoxylate cycle; (S)-malate from isocitrate: step 1/2.</text>
</comment>
<feature type="binding site" evidence="9">
    <location>
        <position position="170"/>
    </location>
    <ligand>
        <name>Mg(2+)</name>
        <dbReference type="ChEBI" id="CHEBI:18420"/>
    </ligand>
</feature>
<dbReference type="Gene3D" id="1.10.10.850">
    <property type="match status" value="1"/>
</dbReference>
<evidence type="ECO:0000256" key="1">
    <source>
        <dbReference type="ARBA" id="ARBA00004793"/>
    </source>
</evidence>
<gene>
    <name evidence="11" type="ORF">Cvel_11082</name>
</gene>
<feature type="binding site" evidence="8">
    <location>
        <position position="459"/>
    </location>
    <ligand>
        <name>substrate</name>
    </ligand>
</feature>
<dbReference type="InterPro" id="IPR039556">
    <property type="entry name" value="ICL/PEPM"/>
</dbReference>
<feature type="binding site" evidence="8">
    <location>
        <begin position="209"/>
        <end position="210"/>
    </location>
    <ligand>
        <name>substrate</name>
    </ligand>
</feature>
<evidence type="ECO:0000256" key="3">
    <source>
        <dbReference type="ARBA" id="ARBA00022435"/>
    </source>
</evidence>
<feature type="binding site" evidence="8">
    <location>
        <begin position="99"/>
        <end position="101"/>
    </location>
    <ligand>
        <name>substrate</name>
    </ligand>
</feature>
<dbReference type="GO" id="GO:0004451">
    <property type="term" value="F:isocitrate lyase activity"/>
    <property type="evidence" value="ECO:0007669"/>
    <property type="project" value="InterPro"/>
</dbReference>
<proteinExistence type="inferred from homology"/>
<keyword evidence="3" id="KW-0329">Glyoxylate bypass</keyword>
<comment type="cofactor">
    <cofactor evidence="9">
        <name>Mg(2+)</name>
        <dbReference type="ChEBI" id="CHEBI:18420"/>
    </cofactor>
    <text evidence="9">Can also use Mn(2+) ion.</text>
</comment>
<protein>
    <recommendedName>
        <fullName evidence="2 6">Isocitrate lyase</fullName>
    </recommendedName>
</protein>
<feature type="binding site" evidence="8">
    <location>
        <position position="245"/>
    </location>
    <ligand>
        <name>substrate</name>
    </ligand>
</feature>
<feature type="active site" description="Proton acceptor" evidence="7">
    <location>
        <position position="208"/>
    </location>
</feature>
<dbReference type="InterPro" id="IPR018523">
    <property type="entry name" value="Isocitrate_lyase_ph_CS"/>
</dbReference>
<organism evidence="11">
    <name type="scientific">Chromera velia CCMP2878</name>
    <dbReference type="NCBI Taxonomy" id="1169474"/>
    <lineage>
        <taxon>Eukaryota</taxon>
        <taxon>Sar</taxon>
        <taxon>Alveolata</taxon>
        <taxon>Colpodellida</taxon>
        <taxon>Chromeraceae</taxon>
        <taxon>Chromera</taxon>
    </lineage>
</organism>